<gene>
    <name evidence="3" type="ORF">pdam_00011299</name>
</gene>
<feature type="region of interest" description="Disordered" evidence="1">
    <location>
        <begin position="307"/>
        <end position="336"/>
    </location>
</feature>
<keyword evidence="2" id="KW-1133">Transmembrane helix</keyword>
<evidence type="ECO:0000256" key="1">
    <source>
        <dbReference type="SAM" id="MobiDB-lite"/>
    </source>
</evidence>
<keyword evidence="2" id="KW-0472">Membrane</keyword>
<keyword evidence="4" id="KW-1185">Reference proteome</keyword>
<dbReference type="PANTHER" id="PTHR38585">
    <property type="entry name" value="TRANSMEMBRANE PROTEIN"/>
    <property type="match status" value="1"/>
</dbReference>
<dbReference type="STRING" id="46731.A0A3M6TR80"/>
<keyword evidence="2" id="KW-0812">Transmembrane</keyword>
<comment type="caution">
    <text evidence="3">The sequence shown here is derived from an EMBL/GenBank/DDBJ whole genome shotgun (WGS) entry which is preliminary data.</text>
</comment>
<protein>
    <submittedName>
        <fullName evidence="3">Uncharacterized protein</fullName>
    </submittedName>
</protein>
<accession>A0A3M6TR80</accession>
<dbReference type="OrthoDB" id="70850at2759"/>
<dbReference type="EMBL" id="RCHS01003097">
    <property type="protein sequence ID" value="RMX43923.1"/>
    <property type="molecule type" value="Genomic_DNA"/>
</dbReference>
<evidence type="ECO:0000256" key="2">
    <source>
        <dbReference type="SAM" id="Phobius"/>
    </source>
</evidence>
<name>A0A3M6TR80_POCDA</name>
<evidence type="ECO:0000313" key="4">
    <source>
        <dbReference type="Proteomes" id="UP000275408"/>
    </source>
</evidence>
<feature type="transmembrane region" description="Helical" evidence="2">
    <location>
        <begin position="93"/>
        <end position="120"/>
    </location>
</feature>
<feature type="transmembrane region" description="Helical" evidence="2">
    <location>
        <begin position="59"/>
        <end position="81"/>
    </location>
</feature>
<feature type="compositionally biased region" description="Basic and acidic residues" evidence="1">
    <location>
        <begin position="307"/>
        <end position="335"/>
    </location>
</feature>
<dbReference type="PANTHER" id="PTHR38585:SF1">
    <property type="entry name" value="TRANSMEMBRANE PROTEIN"/>
    <property type="match status" value="1"/>
</dbReference>
<dbReference type="Proteomes" id="UP000275408">
    <property type="component" value="Unassembled WGS sequence"/>
</dbReference>
<dbReference type="AlphaFoldDB" id="A0A3M6TR80"/>
<organism evidence="3 4">
    <name type="scientific">Pocillopora damicornis</name>
    <name type="common">Cauliflower coral</name>
    <name type="synonym">Millepora damicornis</name>
    <dbReference type="NCBI Taxonomy" id="46731"/>
    <lineage>
        <taxon>Eukaryota</taxon>
        <taxon>Metazoa</taxon>
        <taxon>Cnidaria</taxon>
        <taxon>Anthozoa</taxon>
        <taxon>Hexacorallia</taxon>
        <taxon>Scleractinia</taxon>
        <taxon>Astrocoeniina</taxon>
        <taxon>Pocilloporidae</taxon>
        <taxon>Pocillopora</taxon>
    </lineage>
</organism>
<sequence length="371" mass="41499">MDQVNEAKHLQGSGNQNQDKMAVEFVQEALEKCRVLRDKIWHCATSSEEKSIRIYLSDALFSSAVAGITFPVFLGCLQTGIFRPLRISSNLLFAPVCGCISVFISGGCASLLLLSSFSFIGKKDWHKTSLEKRQGYVHVPNEYSLAISVRPADVPLCGFGSLIVFRILGGRFRSVLPSSLIHPGAFARKYIPAKGQNYASATVRRRLRLLGREYGCHSCGRRWWTSFVGDHIPPNKLVREGQQQRFYPQCTHCSYLQGAALSSMSRLQRIKTHGTSLRLYHLWLPLPLPLAVLRNYINENSGVKELDENSVSKEADEDSTSKEANEDSVTKEVNKGSDIADEIQDGYLHTILNGVLNLLKIKKKDDSEDYD</sequence>
<evidence type="ECO:0000313" key="3">
    <source>
        <dbReference type="EMBL" id="RMX43923.1"/>
    </source>
</evidence>
<proteinExistence type="predicted"/>
<reference evidence="3 4" key="1">
    <citation type="journal article" date="2018" name="Sci. Rep.">
        <title>Comparative analysis of the Pocillopora damicornis genome highlights role of immune system in coral evolution.</title>
        <authorList>
            <person name="Cunning R."/>
            <person name="Bay R.A."/>
            <person name="Gillette P."/>
            <person name="Baker A.C."/>
            <person name="Traylor-Knowles N."/>
        </authorList>
    </citation>
    <scope>NUCLEOTIDE SEQUENCE [LARGE SCALE GENOMIC DNA]</scope>
    <source>
        <strain evidence="3">RSMAS</strain>
        <tissue evidence="3">Whole animal</tissue>
    </source>
</reference>